<accession>A0A2N8ZJK6</accession>
<name>A0A2N8ZJK6_9VIBR</name>
<organism evidence="1 2">
    <name type="scientific">Vibrio tapetis subsp. tapetis</name>
    <dbReference type="NCBI Taxonomy" id="1671868"/>
    <lineage>
        <taxon>Bacteria</taxon>
        <taxon>Pseudomonadati</taxon>
        <taxon>Pseudomonadota</taxon>
        <taxon>Gammaproteobacteria</taxon>
        <taxon>Vibrionales</taxon>
        <taxon>Vibrionaceae</taxon>
        <taxon>Vibrio</taxon>
    </lineage>
</organism>
<dbReference type="Proteomes" id="UP000235828">
    <property type="component" value="Chromosome B"/>
</dbReference>
<reference evidence="1 2" key="1">
    <citation type="submission" date="2017-10" db="EMBL/GenBank/DDBJ databases">
        <authorList>
            <person name="Banno H."/>
            <person name="Chua N.-H."/>
        </authorList>
    </citation>
    <scope>NUCLEOTIDE SEQUENCE [LARGE SCALE GENOMIC DNA]</scope>
    <source>
        <strain evidence="1">Vibrio tapetis CECT4600</strain>
    </source>
</reference>
<dbReference type="EMBL" id="LT960612">
    <property type="protein sequence ID" value="SON52089.1"/>
    <property type="molecule type" value="Genomic_DNA"/>
</dbReference>
<gene>
    <name evidence="1" type="ORF">VTAP4600_B0478</name>
</gene>
<evidence type="ECO:0000313" key="2">
    <source>
        <dbReference type="Proteomes" id="UP000235828"/>
    </source>
</evidence>
<proteinExistence type="predicted"/>
<dbReference type="AlphaFoldDB" id="A0A2N8ZJK6"/>
<protein>
    <submittedName>
        <fullName evidence="1">Uncharacterized protein</fullName>
    </submittedName>
</protein>
<sequence>MATDCHCPKNPPVVSVAVATNGASIASKVPVTVTEVDSTLTGLAGIIVVLPSALTKFLGHADAVAEAVTVSTATKVKIIFFINN</sequence>
<dbReference type="KEGG" id="vta:B0478"/>
<keyword evidence="2" id="KW-1185">Reference proteome</keyword>
<evidence type="ECO:0000313" key="1">
    <source>
        <dbReference type="EMBL" id="SON52089.1"/>
    </source>
</evidence>